<feature type="non-terminal residue" evidence="2">
    <location>
        <position position="1"/>
    </location>
</feature>
<evidence type="ECO:0000313" key="3">
    <source>
        <dbReference type="Proteomes" id="UP001317259"/>
    </source>
</evidence>
<protein>
    <recommendedName>
        <fullName evidence="4">Tape measure protein</fullName>
    </recommendedName>
</protein>
<dbReference type="Proteomes" id="UP001317259">
    <property type="component" value="Unassembled WGS sequence"/>
</dbReference>
<feature type="region of interest" description="Disordered" evidence="1">
    <location>
        <begin position="1"/>
        <end position="20"/>
    </location>
</feature>
<accession>A0ABT0GBT2</accession>
<name>A0ABT0GBT2_9ACTN</name>
<sequence length="806" mass="82435">VDLPNTDTKGSRKTKTRGGKSGIGGGVASFVGDLAFDALSNVDWGKEFKASGAASKIGSVLGKVGKGGIIATIAGFLADPIGDAIAGGNNKGIESALGNALKEGTAGAGIGALVGSIVPGIGTAIGGAIGAALGGVKGGIEGFFGERLTGAGVKNAFSLDGIANMLKEAGRLFGGAGLSIQEKWANLWQGLDKGTEAGSAGLSQRLGGFLDVTNGKFVSLAKGAPKNIQAMWASIKRDLDAGISPSQEKIDAFVRAGGAEFLKLGKNAPENLKEGWRQVQLGIDTFTGVAANKLGVFANSASGKFLQLKKDAPAHVQSMWSDIQAKIASGQPVPQKLIDDFIAKGGAGFLKLRQDSPQAVRDALADINRDLGTGLAQASLKLGSFVQDGNGKFLKLKTDAPKSVQDMWAGIKAKIDAGKPVSQKEIDAFVQAGGASFLKLGKDAPAATKKTWQDISAGVNPGLAPAKKAVADTAAEMQKSFGTAKSGIQKVWEALPDAIKKPLAWIVNTGYNKIADMWNAIAGAVDFPKLPKLSFATGGVVPAGGYGVQPGYSPGRDTMLAAVSPGEAWLRPELARALGGRWVDGANRAARTGGVAGAARFVAGGYGFAKGGTVGGGSTASGKAGGKKKEQTPLEKILATVSASVRALFADGLGAGARKALTPIKNAISSAVGTRTQMQQLLGRIPAHFIDQVIAKFDAKDSELNRDRGGVLPPGRSRVHNGTGRDEWVLTPAAVAALGGPRAVQRLNEGGAAALYRSSRAGARPVRVERRGDAGGDRIVNVYPQPGQSEFEIGRAAGRRVGAEVY</sequence>
<gene>
    <name evidence="2" type="ORF">MF672_050945</name>
</gene>
<keyword evidence="3" id="KW-1185">Reference proteome</keyword>
<evidence type="ECO:0000313" key="2">
    <source>
        <dbReference type="EMBL" id="MCK2222071.1"/>
    </source>
</evidence>
<comment type="caution">
    <text evidence="2">The sequence shown here is derived from an EMBL/GenBank/DDBJ whole genome shotgun (WGS) entry which is preliminary data.</text>
</comment>
<keyword evidence="2" id="KW-0614">Plasmid</keyword>
<evidence type="ECO:0000256" key="1">
    <source>
        <dbReference type="SAM" id="MobiDB-lite"/>
    </source>
</evidence>
<reference evidence="2 3" key="1">
    <citation type="submission" date="2022-04" db="EMBL/GenBank/DDBJ databases">
        <title>Genome draft of Actinomadura sp. ATCC 31491.</title>
        <authorList>
            <person name="Shi X."/>
            <person name="Du Y."/>
        </authorList>
    </citation>
    <scope>NUCLEOTIDE SEQUENCE [LARGE SCALE GENOMIC DNA]</scope>
    <source>
        <strain evidence="2 3">ATCC 31491</strain>
        <plasmid evidence="2">unnamed3</plasmid>
    </source>
</reference>
<evidence type="ECO:0008006" key="4">
    <source>
        <dbReference type="Google" id="ProtNLM"/>
    </source>
</evidence>
<proteinExistence type="predicted"/>
<dbReference type="EMBL" id="JAKRKC020000006">
    <property type="protein sequence ID" value="MCK2222071.1"/>
    <property type="molecule type" value="Genomic_DNA"/>
</dbReference>
<organism evidence="2 3">
    <name type="scientific">Actinomadura luzonensis</name>
    <dbReference type="NCBI Taxonomy" id="2805427"/>
    <lineage>
        <taxon>Bacteria</taxon>
        <taxon>Bacillati</taxon>
        <taxon>Actinomycetota</taxon>
        <taxon>Actinomycetes</taxon>
        <taxon>Streptosporangiales</taxon>
        <taxon>Thermomonosporaceae</taxon>
        <taxon>Actinomadura</taxon>
    </lineage>
</organism>
<geneLocation type="plasmid" evidence="2">
    <name>unnamed3</name>
</geneLocation>